<evidence type="ECO:0000313" key="1">
    <source>
        <dbReference type="EMBL" id="TMM56694.1"/>
    </source>
</evidence>
<dbReference type="Proteomes" id="UP000310314">
    <property type="component" value="Unassembled WGS sequence"/>
</dbReference>
<accession>A0A5S3PPT1</accession>
<dbReference type="AlphaFoldDB" id="A0A5S3PPT1"/>
<evidence type="ECO:0000313" key="2">
    <source>
        <dbReference type="Proteomes" id="UP000310314"/>
    </source>
</evidence>
<name>A0A5S3PPT1_9FLAO</name>
<proteinExistence type="predicted"/>
<keyword evidence="2" id="KW-1185">Reference proteome</keyword>
<organism evidence="1 2">
    <name type="scientific">Maribacter algarum</name>
    <name type="common">ex Zhang et al. 2020</name>
    <dbReference type="NCBI Taxonomy" id="2578118"/>
    <lineage>
        <taxon>Bacteria</taxon>
        <taxon>Pseudomonadati</taxon>
        <taxon>Bacteroidota</taxon>
        <taxon>Flavobacteriia</taxon>
        <taxon>Flavobacteriales</taxon>
        <taxon>Flavobacteriaceae</taxon>
        <taxon>Maribacter</taxon>
    </lineage>
</organism>
<dbReference type="RefSeq" id="WP_138657678.1">
    <property type="nucleotide sequence ID" value="NZ_VATY01000002.1"/>
</dbReference>
<gene>
    <name evidence="1" type="ORF">FEE95_09325</name>
</gene>
<comment type="caution">
    <text evidence="1">The sequence shown here is derived from an EMBL/GenBank/DDBJ whole genome shotgun (WGS) entry which is preliminary data.</text>
</comment>
<sequence>MDRNISSYTYKDTLEGSKYEIRSRKLGVICTYVSLSAVEGHLCSWPFDSAQDDTMNKKATTTPTGHDSQSKQSTNIILVFWSGV</sequence>
<dbReference type="EMBL" id="VATY01000002">
    <property type="protein sequence ID" value="TMM56694.1"/>
    <property type="molecule type" value="Genomic_DNA"/>
</dbReference>
<reference evidence="1 2" key="1">
    <citation type="submission" date="2019-05" db="EMBL/GenBank/DDBJ databases">
        <authorList>
            <person name="Zhang J.-Y."/>
            <person name="Feg X."/>
            <person name="Du Z.-J."/>
        </authorList>
    </citation>
    <scope>NUCLEOTIDE SEQUENCE [LARGE SCALE GENOMIC DNA]</scope>
    <source>
        <strain evidence="1 2">RZ26</strain>
    </source>
</reference>
<protein>
    <submittedName>
        <fullName evidence="1">Uncharacterized protein</fullName>
    </submittedName>
</protein>